<gene>
    <name evidence="3" type="primary">Cni-Y75B8A.18</name>
    <name evidence="3" type="synonym">Cnig_chr_III.g11734</name>
    <name evidence="3" type="ORF">B9Z55_011734</name>
</gene>
<feature type="region of interest" description="Disordered" evidence="2">
    <location>
        <begin position="106"/>
        <end position="130"/>
    </location>
</feature>
<dbReference type="AlphaFoldDB" id="A0A2G5UM94"/>
<evidence type="ECO:0000256" key="1">
    <source>
        <dbReference type="SAM" id="Coils"/>
    </source>
</evidence>
<dbReference type="Proteomes" id="UP000230233">
    <property type="component" value="Chromosome III"/>
</dbReference>
<sequence length="130" mass="15122">MDSFSVFEEVKTSKNAVKNAEFSCQTEEISFENTEVQTIEESIKDYKEEENDEELAYWQTIVANRQCEVDRLRKINEELSTECAEKRAKLKEKEAEYKRLFDLGNEKLNESKTSEEDTTTEELDKSAGKA</sequence>
<dbReference type="OrthoDB" id="5853130at2759"/>
<feature type="coiled-coil region" evidence="1">
    <location>
        <begin position="29"/>
        <end position="103"/>
    </location>
</feature>
<evidence type="ECO:0000256" key="2">
    <source>
        <dbReference type="SAM" id="MobiDB-lite"/>
    </source>
</evidence>
<feature type="compositionally biased region" description="Basic and acidic residues" evidence="2">
    <location>
        <begin position="106"/>
        <end position="115"/>
    </location>
</feature>
<protein>
    <submittedName>
        <fullName evidence="3">Uncharacterized protein</fullName>
    </submittedName>
</protein>
<comment type="caution">
    <text evidence="3">The sequence shown here is derived from an EMBL/GenBank/DDBJ whole genome shotgun (WGS) entry which is preliminary data.</text>
</comment>
<reference evidence="4" key="1">
    <citation type="submission" date="2017-10" db="EMBL/GenBank/DDBJ databases">
        <title>Rapid genome shrinkage in a self-fertile nematode reveals novel sperm competition proteins.</title>
        <authorList>
            <person name="Yin D."/>
            <person name="Schwarz E.M."/>
            <person name="Thomas C.G."/>
            <person name="Felde R.L."/>
            <person name="Korf I.F."/>
            <person name="Cutter A.D."/>
            <person name="Schartner C.M."/>
            <person name="Ralston E.J."/>
            <person name="Meyer B.J."/>
            <person name="Haag E.S."/>
        </authorList>
    </citation>
    <scope>NUCLEOTIDE SEQUENCE [LARGE SCALE GENOMIC DNA]</scope>
    <source>
        <strain evidence="4">JU1422</strain>
    </source>
</reference>
<dbReference type="EMBL" id="PDUG01000003">
    <property type="protein sequence ID" value="PIC40366.1"/>
    <property type="molecule type" value="Genomic_DNA"/>
</dbReference>
<name>A0A2G5UM94_9PELO</name>
<evidence type="ECO:0000313" key="4">
    <source>
        <dbReference type="Proteomes" id="UP000230233"/>
    </source>
</evidence>
<keyword evidence="4" id="KW-1185">Reference proteome</keyword>
<proteinExistence type="predicted"/>
<evidence type="ECO:0000313" key="3">
    <source>
        <dbReference type="EMBL" id="PIC40366.1"/>
    </source>
</evidence>
<keyword evidence="1" id="KW-0175">Coiled coil</keyword>
<accession>A0A2G5UM94</accession>
<organism evidence="3 4">
    <name type="scientific">Caenorhabditis nigoni</name>
    <dbReference type="NCBI Taxonomy" id="1611254"/>
    <lineage>
        <taxon>Eukaryota</taxon>
        <taxon>Metazoa</taxon>
        <taxon>Ecdysozoa</taxon>
        <taxon>Nematoda</taxon>
        <taxon>Chromadorea</taxon>
        <taxon>Rhabditida</taxon>
        <taxon>Rhabditina</taxon>
        <taxon>Rhabditomorpha</taxon>
        <taxon>Rhabditoidea</taxon>
        <taxon>Rhabditidae</taxon>
        <taxon>Peloderinae</taxon>
        <taxon>Caenorhabditis</taxon>
    </lineage>
</organism>